<protein>
    <submittedName>
        <fullName evidence="3">EamA-like transporter family protein</fullName>
    </submittedName>
</protein>
<evidence type="ECO:0000259" key="2">
    <source>
        <dbReference type="Pfam" id="PF00892"/>
    </source>
</evidence>
<sequence length="299" mass="33034">MEDSPATTRDYLKLHFIVFMWGFTSVLGELIDLPAIELVLYRCVIASLTLGIILRQRVLIAGRDRLQLLAVGCLIGLHWVLFFLAVKIANVSVCMVGMATISLWTAILEPLMLPNTRFRRGDLLFGFAVILAVAMIVQSELEHWVGFAVAIFSALVAAVFSILNSPFAQRVRHRVIAFYEMAGAALFCALCLPISAFWLSDGRGLDLQPSLTDFAYLVLLSVVCTVYAFSEYVELLKRLSVFTINFANNLEPVYGMAMGALLFADHRSLGTSFYVGAIAIGVLVLHHTTLSRRKPVAVN</sequence>
<evidence type="ECO:0000256" key="1">
    <source>
        <dbReference type="SAM" id="Phobius"/>
    </source>
</evidence>
<dbReference type="Pfam" id="PF00892">
    <property type="entry name" value="EamA"/>
    <property type="match status" value="2"/>
</dbReference>
<feature type="transmembrane region" description="Helical" evidence="1">
    <location>
        <begin position="120"/>
        <end position="138"/>
    </location>
</feature>
<accession>A0A5C6DZF6</accession>
<dbReference type="RefSeq" id="WP_146600033.1">
    <property type="nucleotide sequence ID" value="NZ_SJPY01000004.1"/>
</dbReference>
<gene>
    <name evidence="3" type="ORF">Q31b_26060</name>
</gene>
<proteinExistence type="predicted"/>
<keyword evidence="1" id="KW-0472">Membrane</keyword>
<dbReference type="OrthoDB" id="9150437at2"/>
<dbReference type="GO" id="GO:0016020">
    <property type="term" value="C:membrane"/>
    <property type="evidence" value="ECO:0007669"/>
    <property type="project" value="InterPro"/>
</dbReference>
<dbReference type="InterPro" id="IPR037185">
    <property type="entry name" value="EmrE-like"/>
</dbReference>
<keyword evidence="1" id="KW-0812">Transmembrane</keyword>
<feature type="domain" description="EamA" evidence="2">
    <location>
        <begin position="150"/>
        <end position="285"/>
    </location>
</feature>
<dbReference type="Proteomes" id="UP000315471">
    <property type="component" value="Unassembled WGS sequence"/>
</dbReference>
<feature type="transmembrane region" description="Helical" evidence="1">
    <location>
        <begin position="12"/>
        <end position="28"/>
    </location>
</feature>
<keyword evidence="4" id="KW-1185">Reference proteome</keyword>
<feature type="transmembrane region" description="Helical" evidence="1">
    <location>
        <begin position="88"/>
        <end position="108"/>
    </location>
</feature>
<organism evidence="3 4">
    <name type="scientific">Novipirellula aureliae</name>
    <dbReference type="NCBI Taxonomy" id="2527966"/>
    <lineage>
        <taxon>Bacteria</taxon>
        <taxon>Pseudomonadati</taxon>
        <taxon>Planctomycetota</taxon>
        <taxon>Planctomycetia</taxon>
        <taxon>Pirellulales</taxon>
        <taxon>Pirellulaceae</taxon>
        <taxon>Novipirellula</taxon>
    </lineage>
</organism>
<dbReference type="PANTHER" id="PTHR22911:SF79">
    <property type="entry name" value="MOBA-LIKE NTP TRANSFERASE DOMAIN-CONTAINING PROTEIN"/>
    <property type="match status" value="1"/>
</dbReference>
<feature type="transmembrane region" description="Helical" evidence="1">
    <location>
        <begin position="175"/>
        <end position="199"/>
    </location>
</feature>
<dbReference type="PANTHER" id="PTHR22911">
    <property type="entry name" value="ACYL-MALONYL CONDENSING ENZYME-RELATED"/>
    <property type="match status" value="1"/>
</dbReference>
<evidence type="ECO:0000313" key="4">
    <source>
        <dbReference type="Proteomes" id="UP000315471"/>
    </source>
</evidence>
<feature type="transmembrane region" description="Helical" evidence="1">
    <location>
        <begin position="241"/>
        <end position="263"/>
    </location>
</feature>
<feature type="transmembrane region" description="Helical" evidence="1">
    <location>
        <begin position="144"/>
        <end position="163"/>
    </location>
</feature>
<dbReference type="EMBL" id="SJPY01000004">
    <property type="protein sequence ID" value="TWU41167.1"/>
    <property type="molecule type" value="Genomic_DNA"/>
</dbReference>
<feature type="transmembrane region" description="Helical" evidence="1">
    <location>
        <begin position="269"/>
        <end position="285"/>
    </location>
</feature>
<reference evidence="3 4" key="1">
    <citation type="submission" date="2019-02" db="EMBL/GenBank/DDBJ databases">
        <title>Deep-cultivation of Planctomycetes and their phenomic and genomic characterization uncovers novel biology.</title>
        <authorList>
            <person name="Wiegand S."/>
            <person name="Jogler M."/>
            <person name="Boedeker C."/>
            <person name="Pinto D."/>
            <person name="Vollmers J."/>
            <person name="Rivas-Marin E."/>
            <person name="Kohn T."/>
            <person name="Peeters S.H."/>
            <person name="Heuer A."/>
            <person name="Rast P."/>
            <person name="Oberbeckmann S."/>
            <person name="Bunk B."/>
            <person name="Jeske O."/>
            <person name="Meyerdierks A."/>
            <person name="Storesund J.E."/>
            <person name="Kallscheuer N."/>
            <person name="Luecker S."/>
            <person name="Lage O.M."/>
            <person name="Pohl T."/>
            <person name="Merkel B.J."/>
            <person name="Hornburger P."/>
            <person name="Mueller R.-W."/>
            <person name="Bruemmer F."/>
            <person name="Labrenz M."/>
            <person name="Spormann A.M."/>
            <person name="Op Den Camp H."/>
            <person name="Overmann J."/>
            <person name="Amann R."/>
            <person name="Jetten M.S.M."/>
            <person name="Mascher T."/>
            <person name="Medema M.H."/>
            <person name="Devos D.P."/>
            <person name="Kaster A.-K."/>
            <person name="Ovreas L."/>
            <person name="Rohde M."/>
            <person name="Galperin M.Y."/>
            <person name="Jogler C."/>
        </authorList>
    </citation>
    <scope>NUCLEOTIDE SEQUENCE [LARGE SCALE GENOMIC DNA]</scope>
    <source>
        <strain evidence="3 4">Q31b</strain>
    </source>
</reference>
<evidence type="ECO:0000313" key="3">
    <source>
        <dbReference type="EMBL" id="TWU41167.1"/>
    </source>
</evidence>
<name>A0A5C6DZF6_9BACT</name>
<feature type="transmembrane region" description="Helical" evidence="1">
    <location>
        <begin position="34"/>
        <end position="54"/>
    </location>
</feature>
<feature type="transmembrane region" description="Helical" evidence="1">
    <location>
        <begin position="211"/>
        <end position="229"/>
    </location>
</feature>
<feature type="domain" description="EamA" evidence="2">
    <location>
        <begin position="17"/>
        <end position="137"/>
    </location>
</feature>
<dbReference type="SUPFAM" id="SSF103481">
    <property type="entry name" value="Multidrug resistance efflux transporter EmrE"/>
    <property type="match status" value="2"/>
</dbReference>
<feature type="transmembrane region" description="Helical" evidence="1">
    <location>
        <begin position="66"/>
        <end position="82"/>
    </location>
</feature>
<keyword evidence="1" id="KW-1133">Transmembrane helix</keyword>
<dbReference type="InterPro" id="IPR000620">
    <property type="entry name" value="EamA_dom"/>
</dbReference>
<dbReference type="AlphaFoldDB" id="A0A5C6DZF6"/>
<comment type="caution">
    <text evidence="3">The sequence shown here is derived from an EMBL/GenBank/DDBJ whole genome shotgun (WGS) entry which is preliminary data.</text>
</comment>